<evidence type="ECO:0000256" key="10">
    <source>
        <dbReference type="ARBA" id="ARBA00048954"/>
    </source>
</evidence>
<dbReference type="PANTHER" id="PTHR30153">
    <property type="entry name" value="REPLICATIVE DNA HELICASE DNAB"/>
    <property type="match status" value="1"/>
</dbReference>
<evidence type="ECO:0000256" key="12">
    <source>
        <dbReference type="RuleBase" id="RU362085"/>
    </source>
</evidence>
<keyword evidence="4 12" id="KW-0547">Nucleotide-binding</keyword>
<comment type="similarity">
    <text evidence="1 12">Belongs to the helicase family. DnaB subfamily.</text>
</comment>
<feature type="domain" description="SF4 helicase" evidence="13">
    <location>
        <begin position="187"/>
        <end position="450"/>
    </location>
</feature>
<evidence type="ECO:0000256" key="8">
    <source>
        <dbReference type="ARBA" id="ARBA00023125"/>
    </source>
</evidence>
<accession>A0A939BDY7</accession>
<evidence type="ECO:0000256" key="11">
    <source>
        <dbReference type="NCBIfam" id="TIGR00665"/>
    </source>
</evidence>
<dbReference type="GO" id="GO:0043139">
    <property type="term" value="F:5'-3' DNA helicase activity"/>
    <property type="evidence" value="ECO:0007669"/>
    <property type="project" value="UniProtKB-EC"/>
</dbReference>
<keyword evidence="15" id="KW-1185">Reference proteome</keyword>
<dbReference type="PANTHER" id="PTHR30153:SF2">
    <property type="entry name" value="REPLICATIVE DNA HELICASE"/>
    <property type="match status" value="1"/>
</dbReference>
<dbReference type="EMBL" id="JACJKY010000008">
    <property type="protein sequence ID" value="MBM6920770.1"/>
    <property type="molecule type" value="Genomic_DNA"/>
</dbReference>
<gene>
    <name evidence="14" type="primary">dnaB</name>
    <name evidence="14" type="ORF">H6A12_06355</name>
</gene>
<dbReference type="InterPro" id="IPR007693">
    <property type="entry name" value="DNA_helicase_DnaB-like_N"/>
</dbReference>
<comment type="catalytic activity">
    <reaction evidence="10 12">
        <text>ATP + H2O = ADP + phosphate + H(+)</text>
        <dbReference type="Rhea" id="RHEA:13065"/>
        <dbReference type="ChEBI" id="CHEBI:15377"/>
        <dbReference type="ChEBI" id="CHEBI:15378"/>
        <dbReference type="ChEBI" id="CHEBI:30616"/>
        <dbReference type="ChEBI" id="CHEBI:43474"/>
        <dbReference type="ChEBI" id="CHEBI:456216"/>
        <dbReference type="EC" id="5.6.2.3"/>
    </reaction>
</comment>
<evidence type="ECO:0000313" key="15">
    <source>
        <dbReference type="Proteomes" id="UP000774750"/>
    </source>
</evidence>
<evidence type="ECO:0000313" key="14">
    <source>
        <dbReference type="EMBL" id="MBM6920770.1"/>
    </source>
</evidence>
<keyword evidence="5 12" id="KW-0378">Hydrolase</keyword>
<dbReference type="GO" id="GO:0005524">
    <property type="term" value="F:ATP binding"/>
    <property type="evidence" value="ECO:0007669"/>
    <property type="project" value="UniProtKB-UniRule"/>
</dbReference>
<keyword evidence="9" id="KW-0413">Isomerase</keyword>
<dbReference type="InterPro" id="IPR027417">
    <property type="entry name" value="P-loop_NTPase"/>
</dbReference>
<dbReference type="NCBIfam" id="TIGR00665">
    <property type="entry name" value="DnaB"/>
    <property type="match status" value="1"/>
</dbReference>
<dbReference type="Pfam" id="PF03796">
    <property type="entry name" value="DnaB_C"/>
    <property type="match status" value="1"/>
</dbReference>
<dbReference type="InterPro" id="IPR016136">
    <property type="entry name" value="DNA_helicase_N/primase_C"/>
</dbReference>
<evidence type="ECO:0000256" key="3">
    <source>
        <dbReference type="ARBA" id="ARBA00022705"/>
    </source>
</evidence>
<reference evidence="14" key="1">
    <citation type="submission" date="2020-08" db="EMBL/GenBank/DDBJ databases">
        <authorList>
            <person name="Cejkova D."/>
            <person name="Kubasova T."/>
            <person name="Jahodarova E."/>
            <person name="Rychlik I."/>
        </authorList>
    </citation>
    <scope>NUCLEOTIDE SEQUENCE</scope>
    <source>
        <strain evidence="14">An559</strain>
    </source>
</reference>
<dbReference type="GO" id="GO:0016787">
    <property type="term" value="F:hydrolase activity"/>
    <property type="evidence" value="ECO:0007669"/>
    <property type="project" value="UniProtKB-KW"/>
</dbReference>
<evidence type="ECO:0000256" key="6">
    <source>
        <dbReference type="ARBA" id="ARBA00022806"/>
    </source>
</evidence>
<comment type="function">
    <text evidence="12">The main replicative DNA helicase, it participates in initiation and elongation during chromosome replication. Travels ahead of the DNA replisome, separating dsDNA into templates for DNA synthesis. A processive ATP-dependent 5'-3' DNA helicase it has DNA-dependent ATPase activity.</text>
</comment>
<evidence type="ECO:0000256" key="7">
    <source>
        <dbReference type="ARBA" id="ARBA00022840"/>
    </source>
</evidence>
<dbReference type="SMART" id="SM00382">
    <property type="entry name" value="AAA"/>
    <property type="match status" value="1"/>
</dbReference>
<dbReference type="Proteomes" id="UP000774750">
    <property type="component" value="Unassembled WGS sequence"/>
</dbReference>
<keyword evidence="2 12" id="KW-0639">Primosome</keyword>
<dbReference type="PROSITE" id="PS51199">
    <property type="entry name" value="SF4_HELICASE"/>
    <property type="match status" value="1"/>
</dbReference>
<dbReference type="GO" id="GO:0003677">
    <property type="term" value="F:DNA binding"/>
    <property type="evidence" value="ECO:0007669"/>
    <property type="project" value="UniProtKB-UniRule"/>
</dbReference>
<dbReference type="GO" id="GO:0005829">
    <property type="term" value="C:cytosol"/>
    <property type="evidence" value="ECO:0007669"/>
    <property type="project" value="TreeGrafter"/>
</dbReference>
<dbReference type="GO" id="GO:1990077">
    <property type="term" value="C:primosome complex"/>
    <property type="evidence" value="ECO:0007669"/>
    <property type="project" value="UniProtKB-UniRule"/>
</dbReference>
<proteinExistence type="inferred from homology"/>
<dbReference type="AlphaFoldDB" id="A0A939BDY7"/>
<reference evidence="14" key="2">
    <citation type="journal article" date="2021" name="Sci. Rep.">
        <title>The distribution of antibiotic resistance genes in chicken gut microbiota commensals.</title>
        <authorList>
            <person name="Juricova H."/>
            <person name="Matiasovicova J."/>
            <person name="Kubasova T."/>
            <person name="Cejkova D."/>
            <person name="Rychlik I."/>
        </authorList>
    </citation>
    <scope>NUCLEOTIDE SEQUENCE</scope>
    <source>
        <strain evidence="14">An559</strain>
    </source>
</reference>
<dbReference type="InterPro" id="IPR007694">
    <property type="entry name" value="DNA_helicase_DnaB-like_C"/>
</dbReference>
<evidence type="ECO:0000256" key="4">
    <source>
        <dbReference type="ARBA" id="ARBA00022741"/>
    </source>
</evidence>
<dbReference type="InterPro" id="IPR003593">
    <property type="entry name" value="AAA+_ATPase"/>
</dbReference>
<sequence length="455" mass="51945">MEQQNTITAETLENLPYSLEAEQSVLGALLLEPDRIAVVLEQVSRPEMFYRRQHQELFSILIGMFNLSRTIDFITVLDEVVRGEVFDSAENAKLYLVQLMEIVPTTANLSEYCRIVKEKYYLRSLITACGDIVARARDGEYAAEQVLEYAEQRVYDIRQGRDDTALAKMDSVIIETYDRLLKMTGEDKEQYLGLRSGFSQLDKMLGGLNRSDLILLAARPGMGKSSFAMNVALNVARRYPQKEVVMFSLEMSNEQLVSRAMSSEARIESHKLRVGQLTADEWVQLASCADVLSRMNFYFSDAAGVTVNDIKARLMRLKNLGLVVIDYLQLMSTGKRSENRVQEISQLTRGLKIMAKELDVPILLLSQLSRAAEQRQGHKPMLSDLRDSGSIEQDADIVLFLYREDYYEEDTEDRNDAQCIVAKNRHGSTGDVDLRWIGQYTRFEDVEKYRDEPPM</sequence>
<evidence type="ECO:0000256" key="9">
    <source>
        <dbReference type="ARBA" id="ARBA00023235"/>
    </source>
</evidence>
<dbReference type="EC" id="5.6.2.3" evidence="11 12"/>
<organism evidence="14 15">
    <name type="scientific">Merdimmobilis hominis</name>
    <dbReference type="NCBI Taxonomy" id="2897707"/>
    <lineage>
        <taxon>Bacteria</taxon>
        <taxon>Bacillati</taxon>
        <taxon>Bacillota</taxon>
        <taxon>Clostridia</taxon>
        <taxon>Eubacteriales</taxon>
        <taxon>Oscillospiraceae</taxon>
        <taxon>Merdimmobilis</taxon>
    </lineage>
</organism>
<dbReference type="Gene3D" id="3.40.50.300">
    <property type="entry name" value="P-loop containing nucleotide triphosphate hydrolases"/>
    <property type="match status" value="1"/>
</dbReference>
<dbReference type="Pfam" id="PF00772">
    <property type="entry name" value="DnaB"/>
    <property type="match status" value="1"/>
</dbReference>
<dbReference type="CDD" id="cd00984">
    <property type="entry name" value="DnaB_C"/>
    <property type="match status" value="1"/>
</dbReference>
<dbReference type="SUPFAM" id="SSF52540">
    <property type="entry name" value="P-loop containing nucleoside triphosphate hydrolases"/>
    <property type="match status" value="1"/>
</dbReference>
<name>A0A939BDY7_9FIRM</name>
<keyword evidence="8 12" id="KW-0238">DNA-binding</keyword>
<keyword evidence="6 12" id="KW-0347">Helicase</keyword>
<keyword evidence="3 12" id="KW-0235">DNA replication</keyword>
<dbReference type="RefSeq" id="WP_204446018.1">
    <property type="nucleotide sequence ID" value="NZ_JACJKY010000008.1"/>
</dbReference>
<protein>
    <recommendedName>
        <fullName evidence="11 12">Replicative DNA helicase</fullName>
        <ecNumber evidence="11 12">5.6.2.3</ecNumber>
    </recommendedName>
</protein>
<dbReference type="Gene3D" id="1.10.860.10">
    <property type="entry name" value="DNAb Helicase, Chain A"/>
    <property type="match status" value="1"/>
</dbReference>
<evidence type="ECO:0000256" key="1">
    <source>
        <dbReference type="ARBA" id="ARBA00008428"/>
    </source>
</evidence>
<dbReference type="InterPro" id="IPR036185">
    <property type="entry name" value="DNA_heli_DnaB-like_N_sf"/>
</dbReference>
<comment type="caution">
    <text evidence="14">The sequence shown here is derived from an EMBL/GenBank/DDBJ whole genome shotgun (WGS) entry which is preliminary data.</text>
</comment>
<evidence type="ECO:0000256" key="2">
    <source>
        <dbReference type="ARBA" id="ARBA00022515"/>
    </source>
</evidence>
<dbReference type="SUPFAM" id="SSF48024">
    <property type="entry name" value="N-terminal domain of DnaB helicase"/>
    <property type="match status" value="1"/>
</dbReference>
<evidence type="ECO:0000259" key="13">
    <source>
        <dbReference type="PROSITE" id="PS51199"/>
    </source>
</evidence>
<dbReference type="InterPro" id="IPR007692">
    <property type="entry name" value="DNA_helicase_DnaB"/>
</dbReference>
<evidence type="ECO:0000256" key="5">
    <source>
        <dbReference type="ARBA" id="ARBA00022801"/>
    </source>
</evidence>
<keyword evidence="7 12" id="KW-0067">ATP-binding</keyword>
<dbReference type="GO" id="GO:0006269">
    <property type="term" value="P:DNA replication, synthesis of primer"/>
    <property type="evidence" value="ECO:0007669"/>
    <property type="project" value="UniProtKB-UniRule"/>
</dbReference>